<evidence type="ECO:0000313" key="4">
    <source>
        <dbReference type="EMBL" id="KAH3874164.1"/>
    </source>
</evidence>
<feature type="domain" description="Integrator complex subunit 5 C-terminal" evidence="3">
    <location>
        <begin position="1"/>
        <end position="637"/>
    </location>
</feature>
<gene>
    <name evidence="4" type="ORF">DPMN_037406</name>
</gene>
<evidence type="ECO:0000256" key="2">
    <source>
        <dbReference type="SAM" id="SignalP"/>
    </source>
</evidence>
<dbReference type="AlphaFoldDB" id="A0A9D4MEG1"/>
<proteinExistence type="predicted"/>
<feature type="compositionally biased region" description="Polar residues" evidence="1">
    <location>
        <begin position="360"/>
        <end position="371"/>
    </location>
</feature>
<dbReference type="PANTHER" id="PTHR31697">
    <property type="entry name" value="INTEGRATOR COMPLEX SUBUNIT 5"/>
    <property type="match status" value="1"/>
</dbReference>
<feature type="signal peptide" evidence="2">
    <location>
        <begin position="1"/>
        <end position="19"/>
    </location>
</feature>
<dbReference type="Proteomes" id="UP000828390">
    <property type="component" value="Unassembled WGS sequence"/>
</dbReference>
<organism evidence="4 5">
    <name type="scientific">Dreissena polymorpha</name>
    <name type="common">Zebra mussel</name>
    <name type="synonym">Mytilus polymorpha</name>
    <dbReference type="NCBI Taxonomy" id="45954"/>
    <lineage>
        <taxon>Eukaryota</taxon>
        <taxon>Metazoa</taxon>
        <taxon>Spiralia</taxon>
        <taxon>Lophotrochozoa</taxon>
        <taxon>Mollusca</taxon>
        <taxon>Bivalvia</taxon>
        <taxon>Autobranchia</taxon>
        <taxon>Heteroconchia</taxon>
        <taxon>Euheterodonta</taxon>
        <taxon>Imparidentia</taxon>
        <taxon>Neoheterodontei</taxon>
        <taxon>Myida</taxon>
        <taxon>Dreissenoidea</taxon>
        <taxon>Dreissenidae</taxon>
        <taxon>Dreissena</taxon>
    </lineage>
</organism>
<comment type="caution">
    <text evidence="4">The sequence shown here is derived from an EMBL/GenBank/DDBJ whole genome shotgun (WGS) entry which is preliminary data.</text>
</comment>
<accession>A0A9D4MEG1</accession>
<dbReference type="InterPro" id="IPR029444">
    <property type="entry name" value="INTS5_C"/>
</dbReference>
<dbReference type="GO" id="GO:0032039">
    <property type="term" value="C:integrator complex"/>
    <property type="evidence" value="ECO:0007669"/>
    <property type="project" value="InterPro"/>
</dbReference>
<sequence length="663" mass="74729">MSTLLLQILAAYLVQKLSASVLNQLHNQLKPWVKNYPGEFKSMMSLVVHLVIQNDTGADKVLDFLFHNATLEQVGASENTELPLPEIQNTCAMLIDQVLDETQMQVYRRAGQEMSAELPYLGALSTSLPTLTKQLLMSSGKRSKWQQRLICYIILYKGPKVGAEILAYILSHAETQDQLGQFIHIQQNIEMGMGSVLSGCVQCVMDLLHNQKDVNKPRLLSNLYTLTQWERTVGSAIVRCTFKHCLQSHWASLTPLLLHTDLDLAVMTLNILNYVTLPSTLSSAVGLQAAGSLVALFFSLLEIEDTRRVDSMVQACGKCASLLSRKPYLQTMLVRYLIEGAMENENKPLLGGKHDLEVSKSGSRDSTVSLRQENKKHGLSLTMLRSHSTVFHAGVIGQGLREKSNVEVLHKEILSRNQLYFEEFLWRCCNEPREVSNSPPSTEESTEQPMKSFRLHINADLCRTLGSLITELATPDVLYNNRFWPEEESLKMTVERDLHVWKHFDDNPVLYEILLLLAGNTLVMSRCSAVLKSLTATMMHHFEVSREKMSSSSPKQLQCAQCVIRCLGKSGLLPLPLSFLSELLPLLSSYEVYLLLLVVWRFMKENPPTEDPNDVSKRACESKHLEVLRSILHSNIDVTGEIYARFFLDKSGTDTKSESEIME</sequence>
<feature type="chain" id="PRO_5039162505" description="Integrator complex subunit 5 C-terminal domain-containing protein" evidence="2">
    <location>
        <begin position="20"/>
        <end position="663"/>
    </location>
</feature>
<evidence type="ECO:0000256" key="1">
    <source>
        <dbReference type="SAM" id="MobiDB-lite"/>
    </source>
</evidence>
<dbReference type="GO" id="GO:0034472">
    <property type="term" value="P:snRNA 3'-end processing"/>
    <property type="evidence" value="ECO:0007669"/>
    <property type="project" value="TreeGrafter"/>
</dbReference>
<protein>
    <recommendedName>
        <fullName evidence="3">Integrator complex subunit 5 C-terminal domain-containing protein</fullName>
    </recommendedName>
</protein>
<keyword evidence="2" id="KW-0732">Signal</keyword>
<reference evidence="4" key="2">
    <citation type="submission" date="2020-11" db="EMBL/GenBank/DDBJ databases">
        <authorList>
            <person name="McCartney M.A."/>
            <person name="Auch B."/>
            <person name="Kono T."/>
            <person name="Mallez S."/>
            <person name="Becker A."/>
            <person name="Gohl D.M."/>
            <person name="Silverstein K.A.T."/>
            <person name="Koren S."/>
            <person name="Bechman K.B."/>
            <person name="Herman A."/>
            <person name="Abrahante J.E."/>
            <person name="Garbe J."/>
        </authorList>
    </citation>
    <scope>NUCLEOTIDE SEQUENCE</scope>
    <source>
        <strain evidence="4">Duluth1</strain>
        <tissue evidence="4">Whole animal</tissue>
    </source>
</reference>
<evidence type="ECO:0000313" key="5">
    <source>
        <dbReference type="Proteomes" id="UP000828390"/>
    </source>
</evidence>
<reference evidence="4" key="1">
    <citation type="journal article" date="2019" name="bioRxiv">
        <title>The Genome of the Zebra Mussel, Dreissena polymorpha: A Resource for Invasive Species Research.</title>
        <authorList>
            <person name="McCartney M.A."/>
            <person name="Auch B."/>
            <person name="Kono T."/>
            <person name="Mallez S."/>
            <person name="Zhang Y."/>
            <person name="Obille A."/>
            <person name="Becker A."/>
            <person name="Abrahante J.E."/>
            <person name="Garbe J."/>
            <person name="Badalamenti J.P."/>
            <person name="Herman A."/>
            <person name="Mangelson H."/>
            <person name="Liachko I."/>
            <person name="Sullivan S."/>
            <person name="Sone E.D."/>
            <person name="Koren S."/>
            <person name="Silverstein K.A.T."/>
            <person name="Beckman K.B."/>
            <person name="Gohl D.M."/>
        </authorList>
    </citation>
    <scope>NUCLEOTIDE SEQUENCE</scope>
    <source>
        <strain evidence="4">Duluth1</strain>
        <tissue evidence="4">Whole animal</tissue>
    </source>
</reference>
<dbReference type="EMBL" id="JAIWYP010000002">
    <property type="protein sequence ID" value="KAH3874164.1"/>
    <property type="molecule type" value="Genomic_DNA"/>
</dbReference>
<name>A0A9D4MEG1_DREPO</name>
<feature type="region of interest" description="Disordered" evidence="1">
    <location>
        <begin position="349"/>
        <end position="372"/>
    </location>
</feature>
<dbReference type="PANTHER" id="PTHR31697:SF2">
    <property type="entry name" value="INTEGRATOR COMPLEX SUBUNIT 5"/>
    <property type="match status" value="1"/>
</dbReference>
<keyword evidence="5" id="KW-1185">Reference proteome</keyword>
<evidence type="ECO:0000259" key="3">
    <source>
        <dbReference type="Pfam" id="PF14838"/>
    </source>
</evidence>
<dbReference type="InterPro" id="IPR040316">
    <property type="entry name" value="INTS5"/>
</dbReference>
<dbReference type="Pfam" id="PF14838">
    <property type="entry name" value="INTS5_C"/>
    <property type="match status" value="1"/>
</dbReference>